<reference evidence="8" key="1">
    <citation type="submission" date="2023-03" db="EMBL/GenBank/DDBJ databases">
        <title>Massive genome expansion in bonnet fungi (Mycena s.s.) driven by repeated elements and novel gene families across ecological guilds.</title>
        <authorList>
            <consortium name="Lawrence Berkeley National Laboratory"/>
            <person name="Harder C.B."/>
            <person name="Miyauchi S."/>
            <person name="Viragh M."/>
            <person name="Kuo A."/>
            <person name="Thoen E."/>
            <person name="Andreopoulos B."/>
            <person name="Lu D."/>
            <person name="Skrede I."/>
            <person name="Drula E."/>
            <person name="Henrissat B."/>
            <person name="Morin E."/>
            <person name="Kohler A."/>
            <person name="Barry K."/>
            <person name="LaButti K."/>
            <person name="Morin E."/>
            <person name="Salamov A."/>
            <person name="Lipzen A."/>
            <person name="Mereny Z."/>
            <person name="Hegedus B."/>
            <person name="Baldrian P."/>
            <person name="Stursova M."/>
            <person name="Weitz H."/>
            <person name="Taylor A."/>
            <person name="Grigoriev I.V."/>
            <person name="Nagy L.G."/>
            <person name="Martin F."/>
            <person name="Kauserud H."/>
        </authorList>
    </citation>
    <scope>NUCLEOTIDE SEQUENCE</scope>
    <source>
        <strain evidence="8">9284</strain>
    </source>
</reference>
<feature type="transmembrane region" description="Helical" evidence="7">
    <location>
        <begin position="69"/>
        <end position="92"/>
    </location>
</feature>
<keyword evidence="4 7" id="KW-1133">Transmembrane helix</keyword>
<dbReference type="GO" id="GO:0022857">
    <property type="term" value="F:transmembrane transporter activity"/>
    <property type="evidence" value="ECO:0007669"/>
    <property type="project" value="InterPro"/>
</dbReference>
<feature type="region of interest" description="Disordered" evidence="6">
    <location>
        <begin position="508"/>
        <end position="528"/>
    </location>
</feature>
<name>A0AAD7BZP5_9AGAR</name>
<dbReference type="Proteomes" id="UP001221142">
    <property type="component" value="Unassembled WGS sequence"/>
</dbReference>
<dbReference type="PIRSF" id="PIRSF006060">
    <property type="entry name" value="AA_transporter"/>
    <property type="match status" value="1"/>
</dbReference>
<feature type="transmembrane region" description="Helical" evidence="7">
    <location>
        <begin position="265"/>
        <end position="292"/>
    </location>
</feature>
<gene>
    <name evidence="8" type="ORF">FB45DRAFT_1057076</name>
</gene>
<keyword evidence="3 7" id="KW-0812">Transmembrane</keyword>
<feature type="transmembrane region" description="Helical" evidence="7">
    <location>
        <begin position="189"/>
        <end position="208"/>
    </location>
</feature>
<proteinExistence type="predicted"/>
<keyword evidence="9" id="KW-1185">Reference proteome</keyword>
<keyword evidence="5 7" id="KW-0472">Membrane</keyword>
<evidence type="ECO:0000313" key="8">
    <source>
        <dbReference type="EMBL" id="KAJ7635155.1"/>
    </source>
</evidence>
<dbReference type="GO" id="GO:0006865">
    <property type="term" value="P:amino acid transport"/>
    <property type="evidence" value="ECO:0007669"/>
    <property type="project" value="InterPro"/>
</dbReference>
<dbReference type="PANTHER" id="PTHR45649:SF6">
    <property type="entry name" value="GABA-SPECIFIC PERMEASE"/>
    <property type="match status" value="1"/>
</dbReference>
<feature type="transmembrane region" description="Helical" evidence="7">
    <location>
        <begin position="228"/>
        <end position="253"/>
    </location>
</feature>
<evidence type="ECO:0000256" key="4">
    <source>
        <dbReference type="ARBA" id="ARBA00022989"/>
    </source>
</evidence>
<dbReference type="Pfam" id="PF13520">
    <property type="entry name" value="AA_permease_2"/>
    <property type="match status" value="1"/>
</dbReference>
<feature type="transmembrane region" description="Helical" evidence="7">
    <location>
        <begin position="35"/>
        <end position="57"/>
    </location>
</feature>
<evidence type="ECO:0000256" key="3">
    <source>
        <dbReference type="ARBA" id="ARBA00022692"/>
    </source>
</evidence>
<dbReference type="PROSITE" id="PS00218">
    <property type="entry name" value="AMINO_ACID_PERMEASE_1"/>
    <property type="match status" value="1"/>
</dbReference>
<dbReference type="EMBL" id="JARKIF010000007">
    <property type="protein sequence ID" value="KAJ7635155.1"/>
    <property type="molecule type" value="Genomic_DNA"/>
</dbReference>
<feature type="transmembrane region" description="Helical" evidence="7">
    <location>
        <begin position="375"/>
        <end position="393"/>
    </location>
</feature>
<feature type="transmembrane region" description="Helical" evidence="7">
    <location>
        <begin position="113"/>
        <end position="141"/>
    </location>
</feature>
<sequence>MSHPTVESRSRDVEDSRLLAQLGYKQELKREFTKLELFGFGFSVNAVIPSIASTLFYSMGNGGPVAMVWGWGISSVFIMFIALAMAELGSAAPTSGGIYYWTHKFCAPKYRNLTCWMVGYLNTISYIAGVSGLAWTCANVIMAGASIGSDGAFVPTIHQTYGVFIAILITMATLASCATKVLARLQNFLIVLNIALVLVICIALPAGSPSEFKNSAKFAFGHFENLTPWTNGFAFILSFLAPLWSISGFDVGLHISEEARNANVAVPWAIVWATALGCLLGFAVQIALAFVMGPDVGSILANAEQQPIAQIILNCLGKKGMLVIWSFIFIATYGSGTGLLLSSSRQTFAFSRDGALVFSKYLYKINPYTGTPVRCVWFSAFIAALLTLLTFAGPAATGAIFSLGVIGQYVADSIPVAARYLGGQPFEKGPFHLGVFSKPVAMIACAWMWFMTIVLLFPAAPDPTAETMNYTVVVIGGVFAIALGYYYFPVYGGVNWFKGPITNVDAGDETKSDGGSMEKKNSGDISPL</sequence>
<comment type="caution">
    <text evidence="8">The sequence shown here is derived from an EMBL/GenBank/DDBJ whole genome shotgun (WGS) entry which is preliminary data.</text>
</comment>
<feature type="transmembrane region" description="Helical" evidence="7">
    <location>
        <begin position="161"/>
        <end position="182"/>
    </location>
</feature>
<accession>A0AAD7BZP5</accession>
<dbReference type="InterPro" id="IPR004840">
    <property type="entry name" value="Amino_acid_permease_CS"/>
</dbReference>
<dbReference type="AlphaFoldDB" id="A0AAD7BZP5"/>
<dbReference type="PANTHER" id="PTHR45649">
    <property type="entry name" value="AMINO-ACID PERMEASE BAT1"/>
    <property type="match status" value="1"/>
</dbReference>
<evidence type="ECO:0000256" key="2">
    <source>
        <dbReference type="ARBA" id="ARBA00022448"/>
    </source>
</evidence>
<organism evidence="8 9">
    <name type="scientific">Roridomyces roridus</name>
    <dbReference type="NCBI Taxonomy" id="1738132"/>
    <lineage>
        <taxon>Eukaryota</taxon>
        <taxon>Fungi</taxon>
        <taxon>Dikarya</taxon>
        <taxon>Basidiomycota</taxon>
        <taxon>Agaricomycotina</taxon>
        <taxon>Agaricomycetes</taxon>
        <taxon>Agaricomycetidae</taxon>
        <taxon>Agaricales</taxon>
        <taxon>Marasmiineae</taxon>
        <taxon>Mycenaceae</taxon>
        <taxon>Roridomyces</taxon>
    </lineage>
</organism>
<comment type="subcellular location">
    <subcellularLocation>
        <location evidence="1">Membrane</location>
        <topology evidence="1">Multi-pass membrane protein</topology>
    </subcellularLocation>
</comment>
<dbReference type="Gene3D" id="1.20.1740.10">
    <property type="entry name" value="Amino acid/polyamine transporter I"/>
    <property type="match status" value="1"/>
</dbReference>
<dbReference type="InterPro" id="IPR002293">
    <property type="entry name" value="AA/rel_permease1"/>
</dbReference>
<dbReference type="GO" id="GO:0016020">
    <property type="term" value="C:membrane"/>
    <property type="evidence" value="ECO:0007669"/>
    <property type="project" value="UniProtKB-SubCell"/>
</dbReference>
<evidence type="ECO:0000313" key="9">
    <source>
        <dbReference type="Proteomes" id="UP001221142"/>
    </source>
</evidence>
<evidence type="ECO:0000256" key="6">
    <source>
        <dbReference type="SAM" id="MobiDB-lite"/>
    </source>
</evidence>
<evidence type="ECO:0000256" key="5">
    <source>
        <dbReference type="ARBA" id="ARBA00023136"/>
    </source>
</evidence>
<feature type="transmembrane region" description="Helical" evidence="7">
    <location>
        <begin position="439"/>
        <end position="461"/>
    </location>
</feature>
<evidence type="ECO:0000256" key="7">
    <source>
        <dbReference type="SAM" id="Phobius"/>
    </source>
</evidence>
<feature type="compositionally biased region" description="Basic and acidic residues" evidence="6">
    <location>
        <begin position="508"/>
        <end position="522"/>
    </location>
</feature>
<feature type="transmembrane region" description="Helical" evidence="7">
    <location>
        <begin position="322"/>
        <end position="342"/>
    </location>
</feature>
<protein>
    <submittedName>
        <fullName evidence="8">Amino acid/polyamine transporter I</fullName>
    </submittedName>
</protein>
<evidence type="ECO:0000256" key="1">
    <source>
        <dbReference type="ARBA" id="ARBA00004141"/>
    </source>
</evidence>
<feature type="transmembrane region" description="Helical" evidence="7">
    <location>
        <begin position="467"/>
        <end position="488"/>
    </location>
</feature>
<keyword evidence="2" id="KW-0813">Transport</keyword>